<organism evidence="1 2">
    <name type="scientific">Mycena albidolilacea</name>
    <dbReference type="NCBI Taxonomy" id="1033008"/>
    <lineage>
        <taxon>Eukaryota</taxon>
        <taxon>Fungi</taxon>
        <taxon>Dikarya</taxon>
        <taxon>Basidiomycota</taxon>
        <taxon>Agaricomycotina</taxon>
        <taxon>Agaricomycetes</taxon>
        <taxon>Agaricomycetidae</taxon>
        <taxon>Agaricales</taxon>
        <taxon>Marasmiineae</taxon>
        <taxon>Mycenaceae</taxon>
        <taxon>Mycena</taxon>
    </lineage>
</organism>
<name>A0AAD6ZMQ1_9AGAR</name>
<reference evidence="1" key="1">
    <citation type="submission" date="2023-03" db="EMBL/GenBank/DDBJ databases">
        <title>Massive genome expansion in bonnet fungi (Mycena s.s.) driven by repeated elements and novel gene families across ecological guilds.</title>
        <authorList>
            <consortium name="Lawrence Berkeley National Laboratory"/>
            <person name="Harder C.B."/>
            <person name="Miyauchi S."/>
            <person name="Viragh M."/>
            <person name="Kuo A."/>
            <person name="Thoen E."/>
            <person name="Andreopoulos B."/>
            <person name="Lu D."/>
            <person name="Skrede I."/>
            <person name="Drula E."/>
            <person name="Henrissat B."/>
            <person name="Morin E."/>
            <person name="Kohler A."/>
            <person name="Barry K."/>
            <person name="LaButti K."/>
            <person name="Morin E."/>
            <person name="Salamov A."/>
            <person name="Lipzen A."/>
            <person name="Mereny Z."/>
            <person name="Hegedus B."/>
            <person name="Baldrian P."/>
            <person name="Stursova M."/>
            <person name="Weitz H."/>
            <person name="Taylor A."/>
            <person name="Grigoriev I.V."/>
            <person name="Nagy L.G."/>
            <person name="Martin F."/>
            <person name="Kauserud H."/>
        </authorList>
    </citation>
    <scope>NUCLEOTIDE SEQUENCE</scope>
    <source>
        <strain evidence="1">CBHHK002</strain>
    </source>
</reference>
<keyword evidence="2" id="KW-1185">Reference proteome</keyword>
<dbReference type="EMBL" id="JARIHO010000037">
    <property type="protein sequence ID" value="KAJ7330336.1"/>
    <property type="molecule type" value="Genomic_DNA"/>
</dbReference>
<evidence type="ECO:0000313" key="1">
    <source>
        <dbReference type="EMBL" id="KAJ7330336.1"/>
    </source>
</evidence>
<sequence>MPPEGSGKIQEKARSVAAHLLAATHLQAVRLATERSAEIQRRNENLARERESSGMSATEAEMWEDYWVNGAEFSAGDPPEDPEAQHQELHRQAETFGLWNPVAMARRLGFGDDIVPEDIEDHPEVDFLAEILGNIGLQEPEPSEIQNGTENTKCSNPWFPYPSKMARMFLLDTLNNLPRLRMLNLLMQVFLWVLKEANCKDVPSFDHLRWVQKGLRAECGIPSIPCKSVQGNVFFMNDPRAIIAKVLYNLHLKPVLGADQFSQDWANPSTRKFIHVYPEIPEDGVIREVWHAQKWRKAMDLDILSPMYDSGASHYYVNEVSRLSNEKFVIPISWIKFCSEIYADSFSLAYNDKGEATITDTEMTLIRAKDLTENYYDLEHSGSIPKWAASAVEAGYPTRMPNPKCVVAAGRLMYSSFINYFSNNVSGNCSKSWNKHWNRYMTHQNLPREILQQEFHVHFVSTSPNASVAEQFVEFKAAVEETHTNPVEIQDESGGSTCFSIYVNTGLSDNPMQISGTQKDKAANNGYHALFEAGVPRAKAQILEELQKQVKLACAGVSKPVKASQTDTGVKDTYTQFWIDRLITRFQQMKKDEPDRSIEEIQEELIQWTVDNRDKLYSPFLTMKCVLAVESRLSTHF</sequence>
<dbReference type="AlphaFoldDB" id="A0AAD6ZMQ1"/>
<comment type="caution">
    <text evidence="1">The sequence shown here is derived from an EMBL/GenBank/DDBJ whole genome shotgun (WGS) entry which is preliminary data.</text>
</comment>
<evidence type="ECO:0000313" key="2">
    <source>
        <dbReference type="Proteomes" id="UP001218218"/>
    </source>
</evidence>
<dbReference type="Proteomes" id="UP001218218">
    <property type="component" value="Unassembled WGS sequence"/>
</dbReference>
<protein>
    <submittedName>
        <fullName evidence="1">Uncharacterized protein</fullName>
    </submittedName>
</protein>
<gene>
    <name evidence="1" type="ORF">DFH08DRAFT_1022495</name>
</gene>
<accession>A0AAD6ZMQ1</accession>
<proteinExistence type="predicted"/>